<dbReference type="InterPro" id="IPR036390">
    <property type="entry name" value="WH_DNA-bd_sf"/>
</dbReference>
<keyword evidence="1" id="KW-0805">Transcription regulation</keyword>
<organism evidence="6 8">
    <name type="scientific">Mycobacterium montefiorense</name>
    <dbReference type="NCBI Taxonomy" id="154654"/>
    <lineage>
        <taxon>Bacteria</taxon>
        <taxon>Bacillati</taxon>
        <taxon>Actinomycetota</taxon>
        <taxon>Actinomycetes</taxon>
        <taxon>Mycobacteriales</taxon>
        <taxon>Mycobacteriaceae</taxon>
        <taxon>Mycobacterium</taxon>
        <taxon>Mycobacterium simiae complex</taxon>
    </lineage>
</organism>
<keyword evidence="3" id="KW-0804">Transcription</keyword>
<reference evidence="7" key="2">
    <citation type="submission" date="2018-04" db="EMBL/GenBank/DDBJ databases">
        <title>Draft genome sequence of Mycobacterium montefiorense isolated from Japanese black salamander.</title>
        <authorList>
            <person name="Fukano H."/>
            <person name="Yoshida M."/>
            <person name="Shimizu A."/>
            <person name="Iwao H."/>
            <person name="Kurata O."/>
            <person name="Katayama Y."/>
            <person name="Omatsu T."/>
            <person name="Mizutani T."/>
            <person name="Wada S."/>
            <person name="Hoshino Y."/>
        </authorList>
    </citation>
    <scope>NUCLEOTIDE SEQUENCE [LARGE SCALE GENOMIC DNA]</scope>
    <source>
        <strain evidence="7">BS</strain>
    </source>
</reference>
<reference evidence="6" key="3">
    <citation type="journal article" date="2022" name="Microbiol. Resour. Announc.">
        <title>Draft Genome Sequences of Eight Mycobacterium montefiorense Strains Isolated from Salamanders in Captivity.</title>
        <authorList>
            <person name="Komine T."/>
            <person name="Ihara H."/>
            <person name="Fukano H."/>
            <person name="Hoshino Y."/>
            <person name="Kurata O."/>
            <person name="Wada S."/>
        </authorList>
    </citation>
    <scope>NUCLEOTIDE SEQUENCE</scope>
    <source>
        <strain evidence="6">NJB18185</strain>
    </source>
</reference>
<dbReference type="Gene3D" id="1.10.10.10">
    <property type="entry name" value="Winged helix-like DNA-binding domain superfamily/Winged helix DNA-binding domain"/>
    <property type="match status" value="1"/>
</dbReference>
<evidence type="ECO:0000313" key="8">
    <source>
        <dbReference type="Proteomes" id="UP001139505"/>
    </source>
</evidence>
<dbReference type="PANTHER" id="PTHR33204">
    <property type="entry name" value="TRANSCRIPTIONAL REGULATOR, MARR FAMILY"/>
    <property type="match status" value="1"/>
</dbReference>
<keyword evidence="2" id="KW-0238">DNA-binding</keyword>
<dbReference type="Pfam" id="PF01638">
    <property type="entry name" value="HxlR"/>
    <property type="match status" value="1"/>
</dbReference>
<dbReference type="Proteomes" id="UP000245060">
    <property type="component" value="Unassembled WGS sequence"/>
</dbReference>
<evidence type="ECO:0000313" key="6">
    <source>
        <dbReference type="EMBL" id="GKU70273.1"/>
    </source>
</evidence>
<evidence type="ECO:0000256" key="2">
    <source>
        <dbReference type="ARBA" id="ARBA00023125"/>
    </source>
</evidence>
<comment type="caution">
    <text evidence="6">The sequence shown here is derived from an EMBL/GenBank/DDBJ whole genome shotgun (WGS) entry which is preliminary data.</text>
</comment>
<accession>A0AA37USQ1</accession>
<evidence type="ECO:0000259" key="4">
    <source>
        <dbReference type="PROSITE" id="PS51118"/>
    </source>
</evidence>
<reference evidence="6" key="4">
    <citation type="submission" date="2022-04" db="EMBL/GenBank/DDBJ databases">
        <authorList>
            <person name="Komine T."/>
            <person name="Fukano H."/>
            <person name="Wada S."/>
        </authorList>
    </citation>
    <scope>NUCLEOTIDE SEQUENCE</scope>
    <source>
        <strain evidence="6">NJB18185</strain>
    </source>
</reference>
<sequence>MAITGRSDCPINLTTELLGDRWSLIVLRDIMIADRRYFRVLLQRSEEKIASNILATRLRNLVEGGLLTTSGDLTHKQKIRYSLTEPAIELLPTLIMIGTWGTKHLPASPITGPFFPYVHNQGPKVWQDLADDLRHRHLGGPAPKSSAATMKAMLATYS</sequence>
<evidence type="ECO:0000313" key="5">
    <source>
        <dbReference type="EMBL" id="GBG37415.1"/>
    </source>
</evidence>
<gene>
    <name evidence="5" type="ORF">MmonteBS_17870</name>
    <name evidence="6" type="ORF">NJB18185_00510</name>
</gene>
<dbReference type="InterPro" id="IPR036388">
    <property type="entry name" value="WH-like_DNA-bd_sf"/>
</dbReference>
<dbReference type="EMBL" id="BQYH01000002">
    <property type="protein sequence ID" value="GKU70273.1"/>
    <property type="molecule type" value="Genomic_DNA"/>
</dbReference>
<protein>
    <submittedName>
        <fullName evidence="6">Transcriptional regulator</fullName>
    </submittedName>
</protein>
<dbReference type="PANTHER" id="PTHR33204:SF18">
    <property type="entry name" value="TRANSCRIPTIONAL REGULATORY PROTEIN"/>
    <property type="match status" value="1"/>
</dbReference>
<dbReference type="SUPFAM" id="SSF46785">
    <property type="entry name" value="Winged helix' DNA-binding domain"/>
    <property type="match status" value="1"/>
</dbReference>
<dbReference type="Proteomes" id="UP001139505">
    <property type="component" value="Unassembled WGS sequence"/>
</dbReference>
<evidence type="ECO:0000313" key="7">
    <source>
        <dbReference type="Proteomes" id="UP000245060"/>
    </source>
</evidence>
<dbReference type="PROSITE" id="PS51118">
    <property type="entry name" value="HTH_HXLR"/>
    <property type="match status" value="1"/>
</dbReference>
<evidence type="ECO:0000256" key="3">
    <source>
        <dbReference type="ARBA" id="ARBA00023163"/>
    </source>
</evidence>
<reference evidence="5" key="1">
    <citation type="journal article" date="2018" name="Genome Announc.">
        <title>Draft Genome Sequence of Mycobacterium montefiorense Isolated from Japanese Black Salamander (Hynobius nigrescens).</title>
        <authorList>
            <person name="Fukano H."/>
            <person name="Yoshida M."/>
            <person name="Shimizu A."/>
            <person name="Iwao H."/>
            <person name="Katayama Y."/>
            <person name="Omatsu T."/>
            <person name="Mizutani T."/>
            <person name="Kurata O."/>
            <person name="Wada S."/>
            <person name="Hoshino Y."/>
        </authorList>
    </citation>
    <scope>NUCLEOTIDE SEQUENCE</scope>
    <source>
        <strain evidence="5">BS</strain>
    </source>
</reference>
<dbReference type="InterPro" id="IPR002577">
    <property type="entry name" value="HTH_HxlR"/>
</dbReference>
<dbReference type="GO" id="GO:0003677">
    <property type="term" value="F:DNA binding"/>
    <property type="evidence" value="ECO:0007669"/>
    <property type="project" value="UniProtKB-KW"/>
</dbReference>
<dbReference type="RefSeq" id="WP_201263466.1">
    <property type="nucleotide sequence ID" value="NZ_BFCH01000011.1"/>
</dbReference>
<proteinExistence type="predicted"/>
<name>A0AA37USQ1_9MYCO</name>
<dbReference type="AlphaFoldDB" id="A0AA37USQ1"/>
<evidence type="ECO:0000256" key="1">
    <source>
        <dbReference type="ARBA" id="ARBA00023015"/>
    </source>
</evidence>
<feature type="domain" description="HTH hxlR-type" evidence="4">
    <location>
        <begin position="9"/>
        <end position="109"/>
    </location>
</feature>
<keyword evidence="7" id="KW-1185">Reference proteome</keyword>
<dbReference type="EMBL" id="BFCH01000011">
    <property type="protein sequence ID" value="GBG37415.1"/>
    <property type="molecule type" value="Genomic_DNA"/>
</dbReference>